<keyword evidence="4" id="KW-0378">Hydrolase</keyword>
<dbReference type="Proteomes" id="UP001272515">
    <property type="component" value="Unassembled WGS sequence"/>
</dbReference>
<feature type="domain" description="Fumarylacetoacetase-like C-terminal" evidence="3">
    <location>
        <begin position="90"/>
        <end position="297"/>
    </location>
</feature>
<reference evidence="4 5" key="1">
    <citation type="submission" date="2023-10" db="EMBL/GenBank/DDBJ databases">
        <title>Veillonella sp. nov., isolated from a pig farm feces dump.</title>
        <authorList>
            <person name="Chang Y.-H."/>
        </authorList>
    </citation>
    <scope>NUCLEOTIDE SEQUENCE [LARGE SCALE GENOMIC DNA]</scope>
    <source>
        <strain evidence="4 5">YH-vei2233</strain>
    </source>
</reference>
<gene>
    <name evidence="4" type="ORF">RVY80_06755</name>
</gene>
<dbReference type="InterPro" id="IPR011234">
    <property type="entry name" value="Fumarylacetoacetase-like_C"/>
</dbReference>
<evidence type="ECO:0000313" key="5">
    <source>
        <dbReference type="Proteomes" id="UP001272515"/>
    </source>
</evidence>
<evidence type="ECO:0000313" key="4">
    <source>
        <dbReference type="EMBL" id="MDV5088538.1"/>
    </source>
</evidence>
<sequence>MRIAAFTTKDGLQSWGVINDENQTILCAADLEEMYFTFLPETIDELIEQGNEGVLAVASALEKHKEDPIAEPYELSEVVLTKPTNVQRNVMCIGLNYDEHIKEFTRDKKEAENELPIFFTKRPNSVIGPNEHIQLHTHATSMVDYEGELAIIIGKRGANISESEAWDYVFGYTILNDVSARDLQRNHIQWFLGKSLDTFCPMGPYILLGDKQEKQFTLKTFVNGELRQSGDTHDFIHPIPELIATLSRGMTLEPGDIIATGTPSGVGKGFNPPRYLKSGDEVSITISDIGTLTNPVR</sequence>
<dbReference type="PANTHER" id="PTHR11820">
    <property type="entry name" value="ACYLPYRUVASE"/>
    <property type="match status" value="1"/>
</dbReference>
<evidence type="ECO:0000256" key="2">
    <source>
        <dbReference type="ARBA" id="ARBA00022723"/>
    </source>
</evidence>
<comment type="similarity">
    <text evidence="1">Belongs to the FAH family.</text>
</comment>
<evidence type="ECO:0000256" key="1">
    <source>
        <dbReference type="ARBA" id="ARBA00010211"/>
    </source>
</evidence>
<comment type="caution">
    <text evidence="4">The sequence shown here is derived from an EMBL/GenBank/DDBJ whole genome shotgun (WGS) entry which is preliminary data.</text>
</comment>
<name>A0ABU3Z9F1_9FIRM</name>
<dbReference type="SUPFAM" id="SSF56529">
    <property type="entry name" value="FAH"/>
    <property type="match status" value="1"/>
</dbReference>
<evidence type="ECO:0000259" key="3">
    <source>
        <dbReference type="Pfam" id="PF01557"/>
    </source>
</evidence>
<dbReference type="Pfam" id="PF01557">
    <property type="entry name" value="FAA_hydrolase"/>
    <property type="match status" value="1"/>
</dbReference>
<dbReference type="RefSeq" id="WP_317330031.1">
    <property type="nucleotide sequence ID" value="NZ_JAWJZA010000006.1"/>
</dbReference>
<dbReference type="PANTHER" id="PTHR11820:SF7">
    <property type="entry name" value="ACYLPYRUVASE FAHD1, MITOCHONDRIAL"/>
    <property type="match status" value="1"/>
</dbReference>
<dbReference type="EMBL" id="JAWJZB010000007">
    <property type="protein sequence ID" value="MDV5088538.1"/>
    <property type="molecule type" value="Genomic_DNA"/>
</dbReference>
<accession>A0ABU3Z9F1</accession>
<organism evidence="4 5">
    <name type="scientific">Veillonella absiana</name>
    <dbReference type="NCBI Taxonomy" id="3079305"/>
    <lineage>
        <taxon>Bacteria</taxon>
        <taxon>Bacillati</taxon>
        <taxon>Bacillota</taxon>
        <taxon>Negativicutes</taxon>
        <taxon>Veillonellales</taxon>
        <taxon>Veillonellaceae</taxon>
        <taxon>Veillonella</taxon>
    </lineage>
</organism>
<dbReference type="GO" id="GO:0016787">
    <property type="term" value="F:hydrolase activity"/>
    <property type="evidence" value="ECO:0007669"/>
    <property type="project" value="UniProtKB-KW"/>
</dbReference>
<proteinExistence type="inferred from homology"/>
<dbReference type="Gene3D" id="3.90.850.10">
    <property type="entry name" value="Fumarylacetoacetase-like, C-terminal domain"/>
    <property type="match status" value="1"/>
</dbReference>
<dbReference type="InterPro" id="IPR036663">
    <property type="entry name" value="Fumarylacetoacetase_C_sf"/>
</dbReference>
<protein>
    <submittedName>
        <fullName evidence="4">Fumarylacetoacetate hydrolase family protein</fullName>
    </submittedName>
</protein>
<keyword evidence="5" id="KW-1185">Reference proteome</keyword>
<keyword evidence="2" id="KW-0479">Metal-binding</keyword>